<keyword evidence="5" id="KW-1185">Reference proteome</keyword>
<sequence length="111" mass="12236">MTYLSMTVGHCGDYSVVSLEGELDLASRQQFCQALDHMLTRPSPKIILDAAELRFCDSHGLWALITRQRDAEARGGCLRLIGVHGPLARLLTVTQLVDLFPPYADLDHAAT</sequence>
<dbReference type="PANTHER" id="PTHR33495">
    <property type="entry name" value="ANTI-SIGMA FACTOR ANTAGONIST TM_1081-RELATED-RELATED"/>
    <property type="match status" value="1"/>
</dbReference>
<dbReference type="EMBL" id="VCKY01000245">
    <property type="protein sequence ID" value="TMR09223.1"/>
    <property type="molecule type" value="Genomic_DNA"/>
</dbReference>
<dbReference type="InterPro" id="IPR002645">
    <property type="entry name" value="STAS_dom"/>
</dbReference>
<dbReference type="CDD" id="cd07043">
    <property type="entry name" value="STAS_anti-anti-sigma_factors"/>
    <property type="match status" value="1"/>
</dbReference>
<dbReference type="OrthoDB" id="4249752at2"/>
<feature type="domain" description="STAS" evidence="3">
    <location>
        <begin position="4"/>
        <end position="111"/>
    </location>
</feature>
<proteinExistence type="inferred from homology"/>
<evidence type="ECO:0000256" key="2">
    <source>
        <dbReference type="RuleBase" id="RU003749"/>
    </source>
</evidence>
<dbReference type="InterPro" id="IPR003658">
    <property type="entry name" value="Anti-sigma_ant"/>
</dbReference>
<dbReference type="SUPFAM" id="SSF52091">
    <property type="entry name" value="SpoIIaa-like"/>
    <property type="match status" value="1"/>
</dbReference>
<evidence type="ECO:0000313" key="5">
    <source>
        <dbReference type="Proteomes" id="UP000309128"/>
    </source>
</evidence>
<comment type="caution">
    <text evidence="4">The sequence shown here is derived from an EMBL/GenBank/DDBJ whole genome shotgun (WGS) entry which is preliminary data.</text>
</comment>
<dbReference type="GO" id="GO:0043856">
    <property type="term" value="F:anti-sigma factor antagonist activity"/>
    <property type="evidence" value="ECO:0007669"/>
    <property type="project" value="InterPro"/>
</dbReference>
<gene>
    <name evidence="4" type="ORF">ETD86_44545</name>
</gene>
<name>A0A5S4EZX4_9ACTN</name>
<dbReference type="InterPro" id="IPR058548">
    <property type="entry name" value="MlaB-like_STAS"/>
</dbReference>
<evidence type="ECO:0000259" key="3">
    <source>
        <dbReference type="PROSITE" id="PS50801"/>
    </source>
</evidence>
<dbReference type="InterPro" id="IPR036513">
    <property type="entry name" value="STAS_dom_sf"/>
</dbReference>
<dbReference type="NCBIfam" id="TIGR00377">
    <property type="entry name" value="ant_ant_sig"/>
    <property type="match status" value="1"/>
</dbReference>
<dbReference type="Gene3D" id="3.30.750.24">
    <property type="entry name" value="STAS domain"/>
    <property type="match status" value="1"/>
</dbReference>
<dbReference type="Proteomes" id="UP000309128">
    <property type="component" value="Unassembled WGS sequence"/>
</dbReference>
<dbReference type="RefSeq" id="WP_138672668.1">
    <property type="nucleotide sequence ID" value="NZ_VCKY01000245.1"/>
</dbReference>
<dbReference type="AlphaFoldDB" id="A0A5S4EZX4"/>
<protein>
    <recommendedName>
        <fullName evidence="2">Anti-sigma factor antagonist</fullName>
    </recommendedName>
</protein>
<reference evidence="4 5" key="1">
    <citation type="submission" date="2019-05" db="EMBL/GenBank/DDBJ databases">
        <title>Draft genome sequence of Nonomuraea turkmeniaca DSM 43926.</title>
        <authorList>
            <person name="Saricaoglu S."/>
            <person name="Isik K."/>
        </authorList>
    </citation>
    <scope>NUCLEOTIDE SEQUENCE [LARGE SCALE GENOMIC DNA]</scope>
    <source>
        <strain evidence="4 5">DSM 43926</strain>
    </source>
</reference>
<evidence type="ECO:0000256" key="1">
    <source>
        <dbReference type="ARBA" id="ARBA00009013"/>
    </source>
</evidence>
<accession>A0A5S4EZX4</accession>
<comment type="similarity">
    <text evidence="1 2">Belongs to the anti-sigma-factor antagonist family.</text>
</comment>
<dbReference type="Pfam" id="PF13466">
    <property type="entry name" value="STAS_2"/>
    <property type="match status" value="1"/>
</dbReference>
<dbReference type="PANTHER" id="PTHR33495:SF2">
    <property type="entry name" value="ANTI-SIGMA FACTOR ANTAGONIST TM_1081-RELATED"/>
    <property type="match status" value="1"/>
</dbReference>
<evidence type="ECO:0000313" key="4">
    <source>
        <dbReference type="EMBL" id="TMR09223.1"/>
    </source>
</evidence>
<dbReference type="PROSITE" id="PS50801">
    <property type="entry name" value="STAS"/>
    <property type="match status" value="1"/>
</dbReference>
<organism evidence="4 5">
    <name type="scientific">Nonomuraea turkmeniaca</name>
    <dbReference type="NCBI Taxonomy" id="103838"/>
    <lineage>
        <taxon>Bacteria</taxon>
        <taxon>Bacillati</taxon>
        <taxon>Actinomycetota</taxon>
        <taxon>Actinomycetes</taxon>
        <taxon>Streptosporangiales</taxon>
        <taxon>Streptosporangiaceae</taxon>
        <taxon>Nonomuraea</taxon>
    </lineage>
</organism>